<dbReference type="InterPro" id="IPR050121">
    <property type="entry name" value="Cytochrome_P450_monoxygenase"/>
</dbReference>
<sequence length="108" mass="12359">MQSPRVMEKLSAEIDTAFINGLLTHPIQYNQTVKFPYLQAVIQELLRIFPPFAVPMPRYAPAAGLELSGYYIKHKTKVGMNAMVVQYDEGVFGDDAHEFRPKRWLVSM</sequence>
<dbReference type="GO" id="GO:0005506">
    <property type="term" value="F:iron ion binding"/>
    <property type="evidence" value="ECO:0007669"/>
    <property type="project" value="InterPro"/>
</dbReference>
<organism evidence="1 2">
    <name type="scientific">Epicoccum nigrum</name>
    <name type="common">Soil fungus</name>
    <name type="synonym">Epicoccum purpurascens</name>
    <dbReference type="NCBI Taxonomy" id="105696"/>
    <lineage>
        <taxon>Eukaryota</taxon>
        <taxon>Fungi</taxon>
        <taxon>Dikarya</taxon>
        <taxon>Ascomycota</taxon>
        <taxon>Pezizomycotina</taxon>
        <taxon>Dothideomycetes</taxon>
        <taxon>Pleosporomycetidae</taxon>
        <taxon>Pleosporales</taxon>
        <taxon>Pleosporineae</taxon>
        <taxon>Didymellaceae</taxon>
        <taxon>Epicoccum</taxon>
    </lineage>
</organism>
<evidence type="ECO:0000313" key="1">
    <source>
        <dbReference type="EMBL" id="OSS54187.1"/>
    </source>
</evidence>
<dbReference type="Pfam" id="PF00067">
    <property type="entry name" value="p450"/>
    <property type="match status" value="1"/>
</dbReference>
<keyword evidence="2" id="KW-1185">Reference proteome</keyword>
<dbReference type="PANTHER" id="PTHR24305:SF229">
    <property type="entry name" value="P450, PUTATIVE (EUROFUNG)-RELATED"/>
    <property type="match status" value="1"/>
</dbReference>
<dbReference type="InterPro" id="IPR036396">
    <property type="entry name" value="Cyt_P450_sf"/>
</dbReference>
<dbReference type="GO" id="GO:0016705">
    <property type="term" value="F:oxidoreductase activity, acting on paired donors, with incorporation or reduction of molecular oxygen"/>
    <property type="evidence" value="ECO:0007669"/>
    <property type="project" value="InterPro"/>
</dbReference>
<dbReference type="GO" id="GO:0004497">
    <property type="term" value="F:monooxygenase activity"/>
    <property type="evidence" value="ECO:0007669"/>
    <property type="project" value="InterPro"/>
</dbReference>
<dbReference type="SUPFAM" id="SSF48264">
    <property type="entry name" value="Cytochrome P450"/>
    <property type="match status" value="1"/>
</dbReference>
<dbReference type="GO" id="GO:0020037">
    <property type="term" value="F:heme binding"/>
    <property type="evidence" value="ECO:0007669"/>
    <property type="project" value="InterPro"/>
</dbReference>
<reference evidence="1 2" key="1">
    <citation type="journal article" date="2017" name="Genome Announc.">
        <title>Genome sequence of the saprophytic ascomycete Epicoccum nigrum ICMP 19927 strain isolated from New Zealand.</title>
        <authorList>
            <person name="Fokin M."/>
            <person name="Fleetwood D."/>
            <person name="Weir B.S."/>
            <person name="Villas-Boas S.G."/>
        </authorList>
    </citation>
    <scope>NUCLEOTIDE SEQUENCE [LARGE SCALE GENOMIC DNA]</scope>
    <source>
        <strain evidence="1 2">ICMP 19927</strain>
    </source>
</reference>
<dbReference type="EMBL" id="KZ107838">
    <property type="protein sequence ID" value="OSS54187.1"/>
    <property type="molecule type" value="Genomic_DNA"/>
</dbReference>
<gene>
    <name evidence="1" type="ORF">B5807_00845</name>
</gene>
<accession>A0A1Y2MFD1</accession>
<dbReference type="InterPro" id="IPR001128">
    <property type="entry name" value="Cyt_P450"/>
</dbReference>
<dbReference type="OMA" id="RICPPFC"/>
<dbReference type="STRING" id="105696.A0A1Y2MFD1"/>
<dbReference type="Proteomes" id="UP000193240">
    <property type="component" value="Unassembled WGS sequence"/>
</dbReference>
<evidence type="ECO:0000313" key="2">
    <source>
        <dbReference type="Proteomes" id="UP000193240"/>
    </source>
</evidence>
<protein>
    <recommendedName>
        <fullName evidence="3">Cytochrome P450</fullName>
    </recommendedName>
</protein>
<evidence type="ECO:0008006" key="3">
    <source>
        <dbReference type="Google" id="ProtNLM"/>
    </source>
</evidence>
<dbReference type="Gene3D" id="1.10.630.10">
    <property type="entry name" value="Cytochrome P450"/>
    <property type="match status" value="1"/>
</dbReference>
<dbReference type="InParanoid" id="A0A1Y2MFD1"/>
<dbReference type="PANTHER" id="PTHR24305">
    <property type="entry name" value="CYTOCHROME P450"/>
    <property type="match status" value="1"/>
</dbReference>
<name>A0A1Y2MFD1_EPING</name>
<dbReference type="AlphaFoldDB" id="A0A1Y2MFD1"/>
<proteinExistence type="predicted"/>